<gene>
    <name evidence="3" type="primary">SPDYA</name>
</gene>
<organism evidence="3">
    <name type="scientific">Nothobranchius kuhntae</name>
    <name type="common">Beira killifish</name>
    <dbReference type="NCBI Taxonomy" id="321403"/>
    <lineage>
        <taxon>Eukaryota</taxon>
        <taxon>Metazoa</taxon>
        <taxon>Chordata</taxon>
        <taxon>Craniata</taxon>
        <taxon>Vertebrata</taxon>
        <taxon>Euteleostomi</taxon>
        <taxon>Actinopterygii</taxon>
        <taxon>Neopterygii</taxon>
        <taxon>Teleostei</taxon>
        <taxon>Neoteleostei</taxon>
        <taxon>Acanthomorphata</taxon>
        <taxon>Ovalentaria</taxon>
        <taxon>Atherinomorphae</taxon>
        <taxon>Cyprinodontiformes</taxon>
        <taxon>Nothobranchiidae</taxon>
        <taxon>Nothobranchius</taxon>
    </lineage>
</organism>
<reference evidence="3" key="1">
    <citation type="submission" date="2016-05" db="EMBL/GenBank/DDBJ databases">
        <authorList>
            <person name="Lavstsen T."/>
            <person name="Jespersen J.S."/>
        </authorList>
    </citation>
    <scope>NUCLEOTIDE SEQUENCE</scope>
    <source>
        <tissue evidence="3">Brain</tissue>
    </source>
</reference>
<sequence>VCLHRLWKKATHTRLLLLFVWSSPHRGPLPLTPRRWRTKPIAALRLPGSLLPASPPSIPSTGSRSCRDPARSSLHPLNTSAFIPQPD</sequence>
<keyword evidence="2" id="KW-0732">Signal</keyword>
<evidence type="ECO:0000313" key="3">
    <source>
        <dbReference type="EMBL" id="SBR04483.1"/>
    </source>
</evidence>
<protein>
    <submittedName>
        <fullName evidence="3">Speedy homolog A</fullName>
    </submittedName>
</protein>
<feature type="signal peptide" evidence="2">
    <location>
        <begin position="1"/>
        <end position="22"/>
    </location>
</feature>
<dbReference type="EMBL" id="HAED01018038">
    <property type="protein sequence ID" value="SBR04483.1"/>
    <property type="molecule type" value="Transcribed_RNA"/>
</dbReference>
<proteinExistence type="predicted"/>
<feature type="non-terminal residue" evidence="3">
    <location>
        <position position="1"/>
    </location>
</feature>
<accession>A0A1A8J723</accession>
<feature type="non-terminal residue" evidence="3">
    <location>
        <position position="87"/>
    </location>
</feature>
<dbReference type="AlphaFoldDB" id="A0A1A8J723"/>
<feature type="region of interest" description="Disordered" evidence="1">
    <location>
        <begin position="47"/>
        <end position="87"/>
    </location>
</feature>
<evidence type="ECO:0000256" key="1">
    <source>
        <dbReference type="SAM" id="MobiDB-lite"/>
    </source>
</evidence>
<evidence type="ECO:0000256" key="2">
    <source>
        <dbReference type="SAM" id="SignalP"/>
    </source>
</evidence>
<feature type="compositionally biased region" description="Polar residues" evidence="1">
    <location>
        <begin position="75"/>
        <end position="87"/>
    </location>
</feature>
<reference evidence="3" key="2">
    <citation type="submission" date="2016-06" db="EMBL/GenBank/DDBJ databases">
        <title>The genome of a short-lived fish provides insights into sex chromosome evolution and the genetic control of aging.</title>
        <authorList>
            <person name="Reichwald K."/>
            <person name="Felder M."/>
            <person name="Petzold A."/>
            <person name="Koch P."/>
            <person name="Groth M."/>
            <person name="Platzer M."/>
        </authorList>
    </citation>
    <scope>NUCLEOTIDE SEQUENCE</scope>
    <source>
        <tissue evidence="3">Brain</tissue>
    </source>
</reference>
<feature type="chain" id="PRO_5008372654" evidence="2">
    <location>
        <begin position="23"/>
        <end position="87"/>
    </location>
</feature>
<name>A0A1A8J723_NOTKU</name>